<dbReference type="Proteomes" id="UP000694393">
    <property type="component" value="Unplaced"/>
</dbReference>
<evidence type="ECO:0000256" key="7">
    <source>
        <dbReference type="ARBA" id="ARBA00022989"/>
    </source>
</evidence>
<evidence type="ECO:0000256" key="9">
    <source>
        <dbReference type="ARBA" id="ARBA00023136"/>
    </source>
</evidence>
<feature type="transmembrane region" description="Helical" evidence="13">
    <location>
        <begin position="282"/>
        <end position="301"/>
    </location>
</feature>
<keyword evidence="6 13" id="KW-0552">Olfaction</keyword>
<comment type="function">
    <text evidence="1">Odorant receptor.</text>
</comment>
<evidence type="ECO:0000256" key="6">
    <source>
        <dbReference type="ARBA" id="ARBA00022725"/>
    </source>
</evidence>
<evidence type="ECO:0000256" key="13">
    <source>
        <dbReference type="RuleBase" id="RU363047"/>
    </source>
</evidence>
<proteinExistence type="inferred from homology"/>
<keyword evidence="11 12" id="KW-0807">Transducer</keyword>
<keyword evidence="16" id="KW-1185">Reference proteome</keyword>
<dbReference type="PANTHER" id="PTHR48018">
    <property type="entry name" value="OLFACTORY RECEPTOR"/>
    <property type="match status" value="1"/>
</dbReference>
<evidence type="ECO:0000313" key="15">
    <source>
        <dbReference type="Ensembl" id="ENSPCEP00000004401.1"/>
    </source>
</evidence>
<evidence type="ECO:0000256" key="1">
    <source>
        <dbReference type="ARBA" id="ARBA00002936"/>
    </source>
</evidence>
<keyword evidence="9 13" id="KW-0472">Membrane</keyword>
<evidence type="ECO:0000256" key="10">
    <source>
        <dbReference type="ARBA" id="ARBA00023170"/>
    </source>
</evidence>
<keyword evidence="7 13" id="KW-1133">Transmembrane helix</keyword>
<comment type="subcellular location">
    <subcellularLocation>
        <location evidence="2 13">Cell membrane</location>
        <topology evidence="2 13">Multi-pass membrane protein</topology>
    </subcellularLocation>
</comment>
<dbReference type="InterPro" id="IPR017452">
    <property type="entry name" value="GPCR_Rhodpsn_7TM"/>
</dbReference>
<dbReference type="SUPFAM" id="SSF81321">
    <property type="entry name" value="Family A G protein-coupled receptor-like"/>
    <property type="match status" value="1"/>
</dbReference>
<evidence type="ECO:0000256" key="8">
    <source>
        <dbReference type="ARBA" id="ARBA00023040"/>
    </source>
</evidence>
<dbReference type="CDD" id="cd15230">
    <property type="entry name" value="7tmA_OR5-like"/>
    <property type="match status" value="1"/>
</dbReference>
<dbReference type="PRINTS" id="PR00245">
    <property type="entry name" value="OLFACTORYR"/>
</dbReference>
<dbReference type="AlphaFoldDB" id="A0A8C8REA2"/>
<evidence type="ECO:0000256" key="11">
    <source>
        <dbReference type="ARBA" id="ARBA00023224"/>
    </source>
</evidence>
<dbReference type="GO" id="GO:0004930">
    <property type="term" value="F:G protein-coupled receptor activity"/>
    <property type="evidence" value="ECO:0007669"/>
    <property type="project" value="UniProtKB-KW"/>
</dbReference>
<keyword evidence="4 13" id="KW-0716">Sensory transduction</keyword>
<evidence type="ECO:0000256" key="4">
    <source>
        <dbReference type="ARBA" id="ARBA00022606"/>
    </source>
</evidence>
<dbReference type="PROSITE" id="PS00237">
    <property type="entry name" value="G_PROTEIN_RECEP_F1_1"/>
    <property type="match status" value="1"/>
</dbReference>
<feature type="transmembrane region" description="Helical" evidence="13">
    <location>
        <begin position="206"/>
        <end position="230"/>
    </location>
</feature>
<accession>A0A8C8REA2</accession>
<evidence type="ECO:0000259" key="14">
    <source>
        <dbReference type="PROSITE" id="PS50262"/>
    </source>
</evidence>
<dbReference type="PRINTS" id="PR00237">
    <property type="entry name" value="GPCRRHODOPSN"/>
</dbReference>
<evidence type="ECO:0000313" key="16">
    <source>
        <dbReference type="Proteomes" id="UP000694393"/>
    </source>
</evidence>
<evidence type="ECO:0000256" key="12">
    <source>
        <dbReference type="RuleBase" id="RU000688"/>
    </source>
</evidence>
<dbReference type="Ensembl" id="ENSPCET00000004545.1">
    <property type="protein sequence ID" value="ENSPCEP00000004401.1"/>
    <property type="gene ID" value="ENSPCEG00000003523.1"/>
</dbReference>
<dbReference type="FunFam" id="1.20.1070.10:FF:000004">
    <property type="entry name" value="Olfactory receptor"/>
    <property type="match status" value="1"/>
</dbReference>
<dbReference type="Gene3D" id="1.20.1070.10">
    <property type="entry name" value="Rhodopsin 7-helix transmembrane proteins"/>
    <property type="match status" value="1"/>
</dbReference>
<feature type="transmembrane region" description="Helical" evidence="13">
    <location>
        <begin position="32"/>
        <end position="57"/>
    </location>
</feature>
<sequence>MVIQNQTIYPRNGTMVTEFILMGLTECPELQVPLFVVFLVIYVSTLLGNFGMIMVIWANPQLHTPMYFFLINLSFIDLCYSSVITPKMLTLVSFLEKKKNISLAGCAAQLYFFIALGTTECFLLAVMAYDRYVAICNPLLYPVIMAPRVCIPLVAGSYIIGMLHSLVHTDFTFSLSFCRSNEINHFFCDITPLFSLSCSDTHINEFLLFTLVGFIEIITVLTVLISYIYILRTILGIHSAEGKRKAFNTCASHFTGVTIYHGTILFMYLRPSSCYSLDTDKIIAVFYTVVIPMLNPLIYSLRNKEVKAALKDYTVRKLLRTVIHNIWINQ</sequence>
<reference evidence="15" key="2">
    <citation type="submission" date="2025-09" db="UniProtKB">
        <authorList>
            <consortium name="Ensembl"/>
        </authorList>
    </citation>
    <scope>IDENTIFICATION</scope>
</reference>
<dbReference type="InterPro" id="IPR000725">
    <property type="entry name" value="Olfact_rcpt"/>
</dbReference>
<feature type="transmembrane region" description="Helical" evidence="13">
    <location>
        <begin position="69"/>
        <end position="89"/>
    </location>
</feature>
<dbReference type="GO" id="GO:0004984">
    <property type="term" value="F:olfactory receptor activity"/>
    <property type="evidence" value="ECO:0007669"/>
    <property type="project" value="InterPro"/>
</dbReference>
<reference evidence="15" key="1">
    <citation type="submission" date="2025-08" db="UniProtKB">
        <authorList>
            <consortium name="Ensembl"/>
        </authorList>
    </citation>
    <scope>IDENTIFICATION</scope>
</reference>
<keyword evidence="10 12" id="KW-0675">Receptor</keyword>
<comment type="similarity">
    <text evidence="12">Belongs to the G-protein coupled receptor 1 family.</text>
</comment>
<feature type="transmembrane region" description="Helical" evidence="13">
    <location>
        <begin position="251"/>
        <end position="270"/>
    </location>
</feature>
<name>A0A8C8REA2_9SAUR</name>
<evidence type="ECO:0000256" key="3">
    <source>
        <dbReference type="ARBA" id="ARBA00022475"/>
    </source>
</evidence>
<feature type="domain" description="G-protein coupled receptors family 1 profile" evidence="14">
    <location>
        <begin position="48"/>
        <end position="299"/>
    </location>
</feature>
<dbReference type="GO" id="GO:0005886">
    <property type="term" value="C:plasma membrane"/>
    <property type="evidence" value="ECO:0007669"/>
    <property type="project" value="UniProtKB-SubCell"/>
</dbReference>
<evidence type="ECO:0000256" key="5">
    <source>
        <dbReference type="ARBA" id="ARBA00022692"/>
    </source>
</evidence>
<dbReference type="Pfam" id="PF13853">
    <property type="entry name" value="7tm_4"/>
    <property type="match status" value="1"/>
</dbReference>
<evidence type="ECO:0000256" key="2">
    <source>
        <dbReference type="ARBA" id="ARBA00004651"/>
    </source>
</evidence>
<dbReference type="PROSITE" id="PS50262">
    <property type="entry name" value="G_PROTEIN_RECEP_F1_2"/>
    <property type="match status" value="1"/>
</dbReference>
<dbReference type="InterPro" id="IPR000276">
    <property type="entry name" value="GPCR_Rhodpsn"/>
</dbReference>
<feature type="transmembrane region" description="Helical" evidence="13">
    <location>
        <begin position="139"/>
        <end position="160"/>
    </location>
</feature>
<organism evidence="15 16">
    <name type="scientific">Pelusios castaneus</name>
    <name type="common">West African mud turtle</name>
    <dbReference type="NCBI Taxonomy" id="367368"/>
    <lineage>
        <taxon>Eukaryota</taxon>
        <taxon>Metazoa</taxon>
        <taxon>Chordata</taxon>
        <taxon>Craniata</taxon>
        <taxon>Vertebrata</taxon>
        <taxon>Euteleostomi</taxon>
        <taxon>Archelosauria</taxon>
        <taxon>Testudinata</taxon>
        <taxon>Testudines</taxon>
        <taxon>Pleurodira</taxon>
        <taxon>Pelomedusidae</taxon>
        <taxon>Pelusios</taxon>
    </lineage>
</organism>
<feature type="transmembrane region" description="Helical" evidence="13">
    <location>
        <begin position="101"/>
        <end position="127"/>
    </location>
</feature>
<keyword evidence="3 13" id="KW-1003">Cell membrane</keyword>
<keyword evidence="8 12" id="KW-0297">G-protein coupled receptor</keyword>
<keyword evidence="5 12" id="KW-0812">Transmembrane</keyword>
<protein>
    <recommendedName>
        <fullName evidence="13">Olfactory receptor</fullName>
    </recommendedName>
</protein>